<keyword evidence="2" id="KW-1185">Reference proteome</keyword>
<proteinExistence type="predicted"/>
<organism evidence="1 2">
    <name type="scientific">Aspergillus tamarii</name>
    <dbReference type="NCBI Taxonomy" id="41984"/>
    <lineage>
        <taxon>Eukaryota</taxon>
        <taxon>Fungi</taxon>
        <taxon>Dikarya</taxon>
        <taxon>Ascomycota</taxon>
        <taxon>Pezizomycotina</taxon>
        <taxon>Eurotiomycetes</taxon>
        <taxon>Eurotiomycetidae</taxon>
        <taxon>Eurotiales</taxon>
        <taxon>Aspergillaceae</taxon>
        <taxon>Aspergillus</taxon>
        <taxon>Aspergillus subgen. Circumdati</taxon>
    </lineage>
</organism>
<dbReference type="Proteomes" id="UP000326950">
    <property type="component" value="Unassembled WGS sequence"/>
</dbReference>
<dbReference type="EMBL" id="ML738664">
    <property type="protein sequence ID" value="KAE8160062.1"/>
    <property type="molecule type" value="Genomic_DNA"/>
</dbReference>
<protein>
    <submittedName>
        <fullName evidence="1">Uncharacterized protein</fullName>
    </submittedName>
</protein>
<accession>A0A5N6UN43</accession>
<evidence type="ECO:0000313" key="2">
    <source>
        <dbReference type="Proteomes" id="UP000326950"/>
    </source>
</evidence>
<reference evidence="1 2" key="1">
    <citation type="submission" date="2019-04" db="EMBL/GenBank/DDBJ databases">
        <title>Friends and foes A comparative genomics study of 23 Aspergillus species from section Flavi.</title>
        <authorList>
            <consortium name="DOE Joint Genome Institute"/>
            <person name="Kjaerbolling I."/>
            <person name="Vesth T."/>
            <person name="Frisvad J.C."/>
            <person name="Nybo J.L."/>
            <person name="Theobald S."/>
            <person name="Kildgaard S."/>
            <person name="Isbrandt T."/>
            <person name="Kuo A."/>
            <person name="Sato A."/>
            <person name="Lyhne E.K."/>
            <person name="Kogle M.E."/>
            <person name="Wiebenga A."/>
            <person name="Kun R.S."/>
            <person name="Lubbers R.J."/>
            <person name="Makela M.R."/>
            <person name="Barry K."/>
            <person name="Chovatia M."/>
            <person name="Clum A."/>
            <person name="Daum C."/>
            <person name="Haridas S."/>
            <person name="He G."/>
            <person name="LaButti K."/>
            <person name="Lipzen A."/>
            <person name="Mondo S."/>
            <person name="Riley R."/>
            <person name="Salamov A."/>
            <person name="Simmons B.A."/>
            <person name="Magnuson J.K."/>
            <person name="Henrissat B."/>
            <person name="Mortensen U.H."/>
            <person name="Larsen T.O."/>
            <person name="Devries R.P."/>
            <person name="Grigoriev I.V."/>
            <person name="Machida M."/>
            <person name="Baker S.E."/>
            <person name="Andersen M.R."/>
        </authorList>
    </citation>
    <scope>NUCLEOTIDE SEQUENCE [LARGE SCALE GENOMIC DNA]</scope>
    <source>
        <strain evidence="1 2">CBS 117626</strain>
    </source>
</reference>
<name>A0A5N6UN43_ASPTM</name>
<evidence type="ECO:0000313" key="1">
    <source>
        <dbReference type="EMBL" id="KAE8160062.1"/>
    </source>
</evidence>
<sequence length="67" mass="7570">MCTIPGQRLYIAQSGSNFYLWKQREGECYKIEGLNTRKALIRAITQTGVDGLSLMQLEAKSLQSEKC</sequence>
<dbReference type="AlphaFoldDB" id="A0A5N6UN43"/>
<dbReference type="OrthoDB" id="10361504at2759"/>
<gene>
    <name evidence="1" type="ORF">BDV40DRAFT_226612</name>
</gene>